<dbReference type="EMBL" id="LLXI01001310">
    <property type="protein sequence ID" value="PKY53012.1"/>
    <property type="molecule type" value="Genomic_DNA"/>
</dbReference>
<accession>A0A2I1H2A0</accession>
<organism evidence="1 2">
    <name type="scientific">Rhizophagus irregularis</name>
    <dbReference type="NCBI Taxonomy" id="588596"/>
    <lineage>
        <taxon>Eukaryota</taxon>
        <taxon>Fungi</taxon>
        <taxon>Fungi incertae sedis</taxon>
        <taxon>Mucoromycota</taxon>
        <taxon>Glomeromycotina</taxon>
        <taxon>Glomeromycetes</taxon>
        <taxon>Glomerales</taxon>
        <taxon>Glomeraceae</taxon>
        <taxon>Rhizophagus</taxon>
    </lineage>
</organism>
<dbReference type="VEuPathDB" id="FungiDB:RhiirA1_474446"/>
<name>A0A2I1H2A0_9GLOM</name>
<proteinExistence type="predicted"/>
<dbReference type="AlphaFoldDB" id="A0A2I1H2A0"/>
<protein>
    <recommendedName>
        <fullName evidence="3">F-box domain-containing protein</fullName>
    </recommendedName>
</protein>
<evidence type="ECO:0000313" key="1">
    <source>
        <dbReference type="EMBL" id="PKY53012.1"/>
    </source>
</evidence>
<evidence type="ECO:0008006" key="3">
    <source>
        <dbReference type="Google" id="ProtNLM"/>
    </source>
</evidence>
<dbReference type="Proteomes" id="UP000234323">
    <property type="component" value="Unassembled WGS sequence"/>
</dbReference>
<comment type="caution">
    <text evidence="1">The sequence shown here is derived from an EMBL/GenBank/DDBJ whole genome shotgun (WGS) entry which is preliminary data.</text>
</comment>
<reference evidence="1 2" key="1">
    <citation type="submission" date="2015-10" db="EMBL/GenBank/DDBJ databases">
        <title>Genome analyses suggest a sexual origin of heterokaryosis in a supposedly ancient asexual fungus.</title>
        <authorList>
            <person name="Ropars J."/>
            <person name="Sedzielewska K."/>
            <person name="Noel J."/>
            <person name="Charron P."/>
            <person name="Farinelli L."/>
            <person name="Marton T."/>
            <person name="Kruger M."/>
            <person name="Pelin A."/>
            <person name="Brachmann A."/>
            <person name="Corradi N."/>
        </authorList>
    </citation>
    <scope>NUCLEOTIDE SEQUENCE [LARGE SCALE GENOMIC DNA]</scope>
    <source>
        <strain evidence="1 2">A4</strain>
    </source>
</reference>
<evidence type="ECO:0000313" key="2">
    <source>
        <dbReference type="Proteomes" id="UP000234323"/>
    </source>
</evidence>
<gene>
    <name evidence="1" type="ORF">RhiirA4_470990</name>
</gene>
<sequence length="329" mass="38766">MSKLNKVYSCLLVNRSWYEMTVPILWKDPFRFLLKDKARNIIILLYLSEESRDNLRNQEIVLKNTYQHSLLNYISFWKYLNLDVLERMIEGFTGTELCFSELRSFCSNSTRSNDILAEELAILNTSIKRLSFDILCCDDNPGIIKLIESQKNLKEVKLFFPINNETIVRPIEESLIKCAGTKLELFGKDIFTSFKISKKLNASHLKILANLIENTKGNFIEISIIYDQDEGRLIRAIYQNYPNLNYLKLSLFNENISEFENLLINCRILNGLEIISKNKNQINWKILFEVLTISAPISLFKFKFIYYTSHSYSNIYLESFRLFLDNWER</sequence>
<keyword evidence="2" id="KW-1185">Reference proteome</keyword>